<keyword evidence="4" id="KW-0547">Nucleotide-binding</keyword>
<comment type="similarity">
    <text evidence="2">In the central section; belongs to the CRISPR-associated helicase Cas3 family.</text>
</comment>
<evidence type="ECO:0000256" key="2">
    <source>
        <dbReference type="ARBA" id="ARBA00009046"/>
    </source>
</evidence>
<organism evidence="11 12">
    <name type="scientific">Streptomyces griseus</name>
    <dbReference type="NCBI Taxonomy" id="1911"/>
    <lineage>
        <taxon>Bacteria</taxon>
        <taxon>Bacillati</taxon>
        <taxon>Actinomycetota</taxon>
        <taxon>Actinomycetes</taxon>
        <taxon>Kitasatosporales</taxon>
        <taxon>Streptomycetaceae</taxon>
        <taxon>Streptomyces</taxon>
    </lineage>
</organism>
<evidence type="ECO:0000313" key="12">
    <source>
        <dbReference type="Proteomes" id="UP000254150"/>
    </source>
</evidence>
<evidence type="ECO:0000259" key="9">
    <source>
        <dbReference type="PROSITE" id="PS51194"/>
    </source>
</evidence>
<dbReference type="GO" id="GO:0005524">
    <property type="term" value="F:ATP binding"/>
    <property type="evidence" value="ECO:0007669"/>
    <property type="project" value="UniProtKB-KW"/>
</dbReference>
<accession>A0A380P7I5</accession>
<dbReference type="RefSeq" id="WP_115069476.1">
    <property type="nucleotide sequence ID" value="NZ_UHID01000007.1"/>
</dbReference>
<protein>
    <submittedName>
        <fullName evidence="11">Helicase Cas3</fullName>
    </submittedName>
</protein>
<dbReference type="CDD" id="cd09641">
    <property type="entry name" value="Cas3''_I"/>
    <property type="match status" value="1"/>
</dbReference>
<evidence type="ECO:0000259" key="10">
    <source>
        <dbReference type="PROSITE" id="PS51643"/>
    </source>
</evidence>
<dbReference type="GO" id="GO:0046872">
    <property type="term" value="F:metal ion binding"/>
    <property type="evidence" value="ECO:0007669"/>
    <property type="project" value="UniProtKB-KW"/>
</dbReference>
<keyword evidence="6 11" id="KW-0347">Helicase</keyword>
<dbReference type="Pfam" id="PF18019">
    <property type="entry name" value="Cas3_HD"/>
    <property type="match status" value="1"/>
</dbReference>
<gene>
    <name evidence="11" type="ORF">NCTC7807_04865</name>
</gene>
<feature type="domain" description="HD Cas3-type" evidence="10">
    <location>
        <begin position="13"/>
        <end position="184"/>
    </location>
</feature>
<dbReference type="GO" id="GO:0004386">
    <property type="term" value="F:helicase activity"/>
    <property type="evidence" value="ECO:0007669"/>
    <property type="project" value="UniProtKB-KW"/>
</dbReference>
<evidence type="ECO:0000256" key="8">
    <source>
        <dbReference type="ARBA" id="ARBA00023118"/>
    </source>
</evidence>
<evidence type="ECO:0000256" key="4">
    <source>
        <dbReference type="ARBA" id="ARBA00022741"/>
    </source>
</evidence>
<dbReference type="Gene3D" id="3.40.50.300">
    <property type="entry name" value="P-loop containing nucleotide triphosphate hydrolases"/>
    <property type="match status" value="2"/>
</dbReference>
<dbReference type="GO" id="GO:0016787">
    <property type="term" value="F:hydrolase activity"/>
    <property type="evidence" value="ECO:0007669"/>
    <property type="project" value="UniProtKB-KW"/>
</dbReference>
<evidence type="ECO:0000256" key="7">
    <source>
        <dbReference type="ARBA" id="ARBA00022840"/>
    </source>
</evidence>
<dbReference type="Gene3D" id="1.10.3210.30">
    <property type="match status" value="1"/>
</dbReference>
<dbReference type="NCBIfam" id="TIGR01596">
    <property type="entry name" value="cas3_HD"/>
    <property type="match status" value="1"/>
</dbReference>
<keyword evidence="3" id="KW-0479">Metal-binding</keyword>
<dbReference type="PROSITE" id="PS51194">
    <property type="entry name" value="HELICASE_CTER"/>
    <property type="match status" value="1"/>
</dbReference>
<dbReference type="InterPro" id="IPR006483">
    <property type="entry name" value="CRISPR-assoc_Cas3_HD"/>
</dbReference>
<dbReference type="Proteomes" id="UP000254150">
    <property type="component" value="Unassembled WGS sequence"/>
</dbReference>
<dbReference type="InterPro" id="IPR027417">
    <property type="entry name" value="P-loop_NTPase"/>
</dbReference>
<dbReference type="AlphaFoldDB" id="A0A380P7I5"/>
<sequence length="754" mass="81808">MSGRELFAHSRNPWGARHLLVDHLRGSAALARRFGEVFGAGEAAEFLGLVHDVGKGCCAWQERLGVVEGSGGRVGVPHKEAGTVLAARVAGRQLAAVVQGHHGGLPDQVKVKEVVAELRGSSVVAEQAREATAAVARLVPEAVRAERIAPPSWLAGIGSAERRAEALDLYTRMVFSCVVDADYLDTAAHFAGGVPRVAGPVDMGALWERFRVRREGVLAARGVSPVDGVRGRVFEEAVASGEGERGWHVLHVPTGGAKAMAGAGFALRHALRHGLRRVVVAVPFISVTEQTAQVYRDLLDPEERSEEGPGVVLEHHSAVQLEGEGAEGAWGRLAAENWDAPVVVTTTVQLFQSLFSRKPSAMRKLHRLAGSVIVLDEVQALPDRLLVPILSVLRELVEHFGVSVVLASATQPAFWSLSQLEGVPRRMVVGDVSNLFEELRRVRYEWRMGEGVTWESVAREIAEDGGEQVLAVVNTTRDSARLHRLLTGEEPGVVGVGVPVWHLSTRMTSGHRREVIEHVRGELKAGRPVHVVSTSLIEAGVDVDFPRVYRAWAPAESLQQAAGRCNRDGRLGEGRVVVFRPAGGGMPKDLSYRAAMDATAEFFGPDLKFPDDLEALGAYYRKRWALQGAGSRAMGEEIQEMRRQWDFPAVADAFQMIDNAYAQSVVVVRPGRPEVEEAVAADIAALRSPYPCGPEPLRRLQPHMATLPRHEVARALEAGLAEPVVGDLVVWRGFYDPVRGLDPDHPEDRGGFVL</sequence>
<dbReference type="InterPro" id="IPR054712">
    <property type="entry name" value="Cas3-like_dom"/>
</dbReference>
<evidence type="ECO:0000256" key="5">
    <source>
        <dbReference type="ARBA" id="ARBA00022801"/>
    </source>
</evidence>
<comment type="similarity">
    <text evidence="1">In the N-terminal section; belongs to the CRISPR-associated nuclease Cas3-HD family.</text>
</comment>
<evidence type="ECO:0000256" key="3">
    <source>
        <dbReference type="ARBA" id="ARBA00022723"/>
    </source>
</evidence>
<dbReference type="InterPro" id="IPR001650">
    <property type="entry name" value="Helicase_C-like"/>
</dbReference>
<evidence type="ECO:0000313" key="11">
    <source>
        <dbReference type="EMBL" id="SUP60794.1"/>
    </source>
</evidence>
<evidence type="ECO:0000256" key="1">
    <source>
        <dbReference type="ARBA" id="ARBA00006847"/>
    </source>
</evidence>
<dbReference type="EMBL" id="UHID01000007">
    <property type="protein sequence ID" value="SUP60794.1"/>
    <property type="molecule type" value="Genomic_DNA"/>
</dbReference>
<dbReference type="CDD" id="cd17930">
    <property type="entry name" value="DEXHc_cas3"/>
    <property type="match status" value="1"/>
</dbReference>
<reference evidence="11 12" key="1">
    <citation type="submission" date="2018-06" db="EMBL/GenBank/DDBJ databases">
        <authorList>
            <consortium name="Pathogen Informatics"/>
            <person name="Doyle S."/>
        </authorList>
    </citation>
    <scope>NUCLEOTIDE SEQUENCE [LARGE SCALE GENOMIC DNA]</scope>
    <source>
        <strain evidence="11 12">NCTC7807</strain>
    </source>
</reference>
<evidence type="ECO:0000256" key="6">
    <source>
        <dbReference type="ARBA" id="ARBA00022806"/>
    </source>
</evidence>
<dbReference type="SUPFAM" id="SSF52540">
    <property type="entry name" value="P-loop containing nucleoside triphosphate hydrolases"/>
    <property type="match status" value="1"/>
</dbReference>
<name>A0A380P7I5_STRGR</name>
<keyword evidence="5" id="KW-0378">Hydrolase</keyword>
<dbReference type="Pfam" id="PF22590">
    <property type="entry name" value="Cas3-like_C_2"/>
    <property type="match status" value="1"/>
</dbReference>
<keyword evidence="7" id="KW-0067">ATP-binding</keyword>
<dbReference type="GO" id="GO:0051607">
    <property type="term" value="P:defense response to virus"/>
    <property type="evidence" value="ECO:0007669"/>
    <property type="project" value="UniProtKB-KW"/>
</dbReference>
<dbReference type="PROSITE" id="PS51643">
    <property type="entry name" value="HD_CAS3"/>
    <property type="match status" value="1"/>
</dbReference>
<feature type="domain" description="Helicase C-terminal" evidence="9">
    <location>
        <begin position="453"/>
        <end position="617"/>
    </location>
</feature>
<keyword evidence="8" id="KW-0051">Antiviral defense</keyword>
<dbReference type="InterPro" id="IPR038257">
    <property type="entry name" value="CRISPR-assoc_Cas3_HD_sf"/>
</dbReference>
<proteinExistence type="inferred from homology"/>